<dbReference type="Proteomes" id="UP000887013">
    <property type="component" value="Unassembled WGS sequence"/>
</dbReference>
<protein>
    <submittedName>
        <fullName evidence="1">Uncharacterized protein</fullName>
    </submittedName>
</protein>
<reference evidence="1" key="1">
    <citation type="submission" date="2020-08" db="EMBL/GenBank/DDBJ databases">
        <title>Multicomponent nature underlies the extraordinary mechanical properties of spider dragline silk.</title>
        <authorList>
            <person name="Kono N."/>
            <person name="Nakamura H."/>
            <person name="Mori M."/>
            <person name="Yoshida Y."/>
            <person name="Ohtoshi R."/>
            <person name="Malay A.D."/>
            <person name="Moran D.A.P."/>
            <person name="Tomita M."/>
            <person name="Numata K."/>
            <person name="Arakawa K."/>
        </authorList>
    </citation>
    <scope>NUCLEOTIDE SEQUENCE</scope>
</reference>
<accession>A0A8X6UVV9</accession>
<keyword evidence="2" id="KW-1185">Reference proteome</keyword>
<gene>
    <name evidence="1" type="ORF">NPIL_566041</name>
</gene>
<organism evidence="1 2">
    <name type="scientific">Nephila pilipes</name>
    <name type="common">Giant wood spider</name>
    <name type="synonym">Nephila maculata</name>
    <dbReference type="NCBI Taxonomy" id="299642"/>
    <lineage>
        <taxon>Eukaryota</taxon>
        <taxon>Metazoa</taxon>
        <taxon>Ecdysozoa</taxon>
        <taxon>Arthropoda</taxon>
        <taxon>Chelicerata</taxon>
        <taxon>Arachnida</taxon>
        <taxon>Araneae</taxon>
        <taxon>Araneomorphae</taxon>
        <taxon>Entelegynae</taxon>
        <taxon>Araneoidea</taxon>
        <taxon>Nephilidae</taxon>
        <taxon>Nephila</taxon>
    </lineage>
</organism>
<dbReference type="EMBL" id="BMAW01040680">
    <property type="protein sequence ID" value="GFU60534.1"/>
    <property type="molecule type" value="Genomic_DNA"/>
</dbReference>
<comment type="caution">
    <text evidence="1">The sequence shown here is derived from an EMBL/GenBank/DDBJ whole genome shotgun (WGS) entry which is preliminary data.</text>
</comment>
<evidence type="ECO:0000313" key="2">
    <source>
        <dbReference type="Proteomes" id="UP000887013"/>
    </source>
</evidence>
<sequence length="93" mass="10898">MKLISKCNQRERRGVESHPVTSPYCFIIPYGYEEKCRPRGICGPYFVLLYSSLGRANDPTSFRQLMLTLVRDIEYDCDKDLASFSLFWLKLYS</sequence>
<proteinExistence type="predicted"/>
<evidence type="ECO:0000313" key="1">
    <source>
        <dbReference type="EMBL" id="GFU60534.1"/>
    </source>
</evidence>
<dbReference type="AlphaFoldDB" id="A0A8X6UVV9"/>
<name>A0A8X6UVV9_NEPPI</name>